<sequence length="157" mass="18056">MLYGHKFCVTVSEERITHLTKNPRAYFIATKTSTLQMAYVYVRTSYSPDPARTSTRVSGSWKNKLEDDCTCTKRMLNLDSDYQPWHSTHTHLVQISGAYHGQPFDYQETRMDTNQVTYIRRKLSSDSENATVQNMQNSSNRNTYRQQLATQGPNGAS</sequence>
<evidence type="ECO:0000313" key="3">
    <source>
        <dbReference type="Proteomes" id="UP000275078"/>
    </source>
</evidence>
<keyword evidence="3" id="KW-1185">Reference proteome</keyword>
<proteinExistence type="predicted"/>
<dbReference type="Proteomes" id="UP000275078">
    <property type="component" value="Unassembled WGS sequence"/>
</dbReference>
<evidence type="ECO:0000313" key="2">
    <source>
        <dbReference type="EMBL" id="RPA80552.1"/>
    </source>
</evidence>
<feature type="compositionally biased region" description="Polar residues" evidence="1">
    <location>
        <begin position="126"/>
        <end position="157"/>
    </location>
</feature>
<protein>
    <submittedName>
        <fullName evidence="2">Uncharacterized protein</fullName>
    </submittedName>
</protein>
<gene>
    <name evidence="2" type="ORF">BJ508DRAFT_347101</name>
</gene>
<name>A0A3N4I371_ASCIM</name>
<evidence type="ECO:0000256" key="1">
    <source>
        <dbReference type="SAM" id="MobiDB-lite"/>
    </source>
</evidence>
<organism evidence="2 3">
    <name type="scientific">Ascobolus immersus RN42</name>
    <dbReference type="NCBI Taxonomy" id="1160509"/>
    <lineage>
        <taxon>Eukaryota</taxon>
        <taxon>Fungi</taxon>
        <taxon>Dikarya</taxon>
        <taxon>Ascomycota</taxon>
        <taxon>Pezizomycotina</taxon>
        <taxon>Pezizomycetes</taxon>
        <taxon>Pezizales</taxon>
        <taxon>Ascobolaceae</taxon>
        <taxon>Ascobolus</taxon>
    </lineage>
</organism>
<accession>A0A3N4I371</accession>
<dbReference type="EMBL" id="ML119687">
    <property type="protein sequence ID" value="RPA80552.1"/>
    <property type="molecule type" value="Genomic_DNA"/>
</dbReference>
<feature type="region of interest" description="Disordered" evidence="1">
    <location>
        <begin position="125"/>
        <end position="157"/>
    </location>
</feature>
<reference evidence="2 3" key="1">
    <citation type="journal article" date="2018" name="Nat. Ecol. Evol.">
        <title>Pezizomycetes genomes reveal the molecular basis of ectomycorrhizal truffle lifestyle.</title>
        <authorList>
            <person name="Murat C."/>
            <person name="Payen T."/>
            <person name="Noel B."/>
            <person name="Kuo A."/>
            <person name="Morin E."/>
            <person name="Chen J."/>
            <person name="Kohler A."/>
            <person name="Krizsan K."/>
            <person name="Balestrini R."/>
            <person name="Da Silva C."/>
            <person name="Montanini B."/>
            <person name="Hainaut M."/>
            <person name="Levati E."/>
            <person name="Barry K.W."/>
            <person name="Belfiori B."/>
            <person name="Cichocki N."/>
            <person name="Clum A."/>
            <person name="Dockter R.B."/>
            <person name="Fauchery L."/>
            <person name="Guy J."/>
            <person name="Iotti M."/>
            <person name="Le Tacon F."/>
            <person name="Lindquist E.A."/>
            <person name="Lipzen A."/>
            <person name="Malagnac F."/>
            <person name="Mello A."/>
            <person name="Molinier V."/>
            <person name="Miyauchi S."/>
            <person name="Poulain J."/>
            <person name="Riccioni C."/>
            <person name="Rubini A."/>
            <person name="Sitrit Y."/>
            <person name="Splivallo R."/>
            <person name="Traeger S."/>
            <person name="Wang M."/>
            <person name="Zifcakova L."/>
            <person name="Wipf D."/>
            <person name="Zambonelli A."/>
            <person name="Paolocci F."/>
            <person name="Nowrousian M."/>
            <person name="Ottonello S."/>
            <person name="Baldrian P."/>
            <person name="Spatafora J.W."/>
            <person name="Henrissat B."/>
            <person name="Nagy L.G."/>
            <person name="Aury J.M."/>
            <person name="Wincker P."/>
            <person name="Grigoriev I.V."/>
            <person name="Bonfante P."/>
            <person name="Martin F.M."/>
        </authorList>
    </citation>
    <scope>NUCLEOTIDE SEQUENCE [LARGE SCALE GENOMIC DNA]</scope>
    <source>
        <strain evidence="2 3">RN42</strain>
    </source>
</reference>
<dbReference type="AlphaFoldDB" id="A0A3N4I371"/>